<sequence>MSRGRKNKYDEVILPRLEEIKELLAKGTSEKEVAKYLGISYTTWKTHKRKIASFSSLVKESRGKAVEDLEQAMFRSALGFTKTIKKAMKLKEVVYENGKRLKETERIEFYEEEVYIQPSVACAQFLLKNWAKNRYSNNPAELEIKKKEFELNKKIKEEQIF</sequence>
<dbReference type="EMBL" id="BK016258">
    <property type="protein sequence ID" value="DAG05356.1"/>
    <property type="molecule type" value="Genomic_DNA"/>
</dbReference>
<protein>
    <submittedName>
        <fullName evidence="1">Terminase small subunit</fullName>
    </submittedName>
</protein>
<evidence type="ECO:0000313" key="1">
    <source>
        <dbReference type="EMBL" id="DAG05356.1"/>
    </source>
</evidence>
<proteinExistence type="predicted"/>
<dbReference type="InterPro" id="IPR036388">
    <property type="entry name" value="WH-like_DNA-bd_sf"/>
</dbReference>
<reference evidence="1" key="1">
    <citation type="journal article" date="2021" name="Proc. Natl. Acad. Sci. U.S.A.">
        <title>A Catalog of Tens of Thousands of Viruses from Human Metagenomes Reveals Hidden Associations with Chronic Diseases.</title>
        <authorList>
            <person name="Tisza M.J."/>
            <person name="Buck C.B."/>
        </authorList>
    </citation>
    <scope>NUCLEOTIDE SEQUENCE</scope>
    <source>
        <strain evidence="1">Ctai52</strain>
    </source>
</reference>
<organism evidence="1">
    <name type="scientific">Myoviridae sp. ctai52</name>
    <dbReference type="NCBI Taxonomy" id="2825134"/>
    <lineage>
        <taxon>Viruses</taxon>
        <taxon>Duplodnaviria</taxon>
        <taxon>Heunggongvirae</taxon>
        <taxon>Uroviricota</taxon>
        <taxon>Caudoviricetes</taxon>
    </lineage>
</organism>
<accession>A0A8S5VF55</accession>
<name>A0A8S5VF55_9CAUD</name>
<dbReference type="Gene3D" id="1.10.10.10">
    <property type="entry name" value="Winged helix-like DNA-binding domain superfamily/Winged helix DNA-binding domain"/>
    <property type="match status" value="1"/>
</dbReference>